<accession>A0A1V0TYR4</accession>
<dbReference type="AlphaFoldDB" id="A0A1V0TYR4"/>
<keyword evidence="1" id="KW-0812">Transmembrane</keyword>
<name>A0A1V0TYR4_9ACTN</name>
<proteinExistence type="predicted"/>
<reference evidence="2 3" key="1">
    <citation type="submission" date="2017-04" db="EMBL/GenBank/DDBJ databases">
        <title>Complete Genome Sequence of Streptomyces gilvosporeus F607, a Capable Producer of Natamycin.</title>
        <authorList>
            <person name="Zong G."/>
            <person name="Zhong C."/>
            <person name="Fu J."/>
            <person name="Qin R."/>
            <person name="Cao G."/>
        </authorList>
    </citation>
    <scope>NUCLEOTIDE SEQUENCE [LARGE SCALE GENOMIC DNA]</scope>
    <source>
        <strain evidence="2 3">F607</strain>
    </source>
</reference>
<keyword evidence="1" id="KW-1133">Transmembrane helix</keyword>
<sequence>MADDTTDKTATAALQYGSGMSEAKKEKGASVRVFIYIAGSHLLLGFLALLFYLGSHAGK</sequence>
<feature type="transmembrane region" description="Helical" evidence="1">
    <location>
        <begin position="33"/>
        <end position="53"/>
    </location>
</feature>
<organism evidence="2 3">
    <name type="scientific">Streptomyces gilvosporeus</name>
    <dbReference type="NCBI Taxonomy" id="553510"/>
    <lineage>
        <taxon>Bacteria</taxon>
        <taxon>Bacillati</taxon>
        <taxon>Actinomycetota</taxon>
        <taxon>Actinomycetes</taxon>
        <taxon>Kitasatosporales</taxon>
        <taxon>Streptomycetaceae</taxon>
        <taxon>Streptomyces</taxon>
    </lineage>
</organism>
<keyword evidence="3" id="KW-1185">Reference proteome</keyword>
<dbReference type="EMBL" id="CP020569">
    <property type="protein sequence ID" value="ARF58053.1"/>
    <property type="molecule type" value="Genomic_DNA"/>
</dbReference>
<evidence type="ECO:0000256" key="1">
    <source>
        <dbReference type="SAM" id="Phobius"/>
    </source>
</evidence>
<evidence type="ECO:0008006" key="4">
    <source>
        <dbReference type="Google" id="ProtNLM"/>
    </source>
</evidence>
<dbReference type="Pfam" id="PF19621">
    <property type="entry name" value="DUF6126"/>
    <property type="match status" value="1"/>
</dbReference>
<keyword evidence="1" id="KW-0472">Membrane</keyword>
<dbReference type="Proteomes" id="UP000192726">
    <property type="component" value="Chromosome"/>
</dbReference>
<evidence type="ECO:0000313" key="3">
    <source>
        <dbReference type="Proteomes" id="UP000192726"/>
    </source>
</evidence>
<gene>
    <name evidence="2" type="ORF">B1H19_31190</name>
</gene>
<dbReference type="KEGG" id="sgv:B1H19_31190"/>
<dbReference type="STRING" id="553510.B1H19_31190"/>
<evidence type="ECO:0000313" key="2">
    <source>
        <dbReference type="EMBL" id="ARF58053.1"/>
    </source>
</evidence>
<protein>
    <recommendedName>
        <fullName evidence="4">Small hydrophobic protein</fullName>
    </recommendedName>
</protein>
<dbReference type="InterPro" id="IPR046129">
    <property type="entry name" value="DUF6126"/>
</dbReference>